<keyword evidence="4" id="KW-0479">Metal-binding</keyword>
<evidence type="ECO:0000256" key="6">
    <source>
        <dbReference type="ARBA" id="ARBA00049877"/>
    </source>
</evidence>
<dbReference type="CDD" id="cd07938">
    <property type="entry name" value="DRE_TIM_HMGL"/>
    <property type="match status" value="1"/>
</dbReference>
<dbReference type="NCBIfam" id="NF004283">
    <property type="entry name" value="PRK05692.1"/>
    <property type="match status" value="1"/>
</dbReference>
<evidence type="ECO:0000256" key="1">
    <source>
        <dbReference type="ARBA" id="ARBA00005143"/>
    </source>
</evidence>
<evidence type="ECO:0000256" key="5">
    <source>
        <dbReference type="ARBA" id="ARBA00023239"/>
    </source>
</evidence>
<dbReference type="Pfam" id="PF00682">
    <property type="entry name" value="HMGL-like"/>
    <property type="match status" value="1"/>
</dbReference>
<comment type="pathway">
    <text evidence="1">Metabolic intermediate metabolism; (S)-3-hydroxy-3-methylglutaryl-CoA degradation; acetoacetate from (S)-3-hydroxy-3-methylglutaryl-CoA: step 1/1.</text>
</comment>
<dbReference type="InterPro" id="IPR043594">
    <property type="entry name" value="HMGL"/>
</dbReference>
<dbReference type="SUPFAM" id="SSF51569">
    <property type="entry name" value="Aldolase"/>
    <property type="match status" value="1"/>
</dbReference>
<dbReference type="InterPro" id="IPR013785">
    <property type="entry name" value="Aldolase_TIM"/>
</dbReference>
<feature type="domain" description="Pyruvate carboxyltransferase" evidence="7">
    <location>
        <begin position="38"/>
        <end position="305"/>
    </location>
</feature>
<gene>
    <name evidence="8" type="ORF">CVIRNUC_001893</name>
</gene>
<evidence type="ECO:0000256" key="2">
    <source>
        <dbReference type="ARBA" id="ARBA00009405"/>
    </source>
</evidence>
<protein>
    <recommendedName>
        <fullName evidence="3">hydroxymethylglutaryl-CoA lyase</fullName>
        <ecNumber evidence="3">4.1.3.4</ecNumber>
    </recommendedName>
</protein>
<proteinExistence type="inferred from homology"/>
<sequence>MKGRSLLTLLRASLGRRALGSGASQVKEFLGASLPDKVTIVEVGPRDGLQNEKQTIPTRVKVELIDRLGQAGLKVIEATSFVSPKWVPQLADSADVLQQITKQPGVRYPVLTPNMKGLQRALAAGAEEVAIFAAASETFSQRNTNCTIDESIRRFSDISQAAKEANIRVRGYVSCAVGCPYEGKVAPGAAADVAARLYDLGCFEVSMGDTTGVGTPASIAAMFQACSEAVPLSALAAHMHDTYGQGCANVLTALQMGVSVVDSSVAGLGGCPYSPGAQGNVATEDVVYMLSGFGVQHGVDLERLVDVSSFICGALGQEPSARVSRAMLAARQRSETDQLSA</sequence>
<dbReference type="PROSITE" id="PS01062">
    <property type="entry name" value="HMG_COA_LYASE"/>
    <property type="match status" value="1"/>
</dbReference>
<dbReference type="PANTHER" id="PTHR42738">
    <property type="entry name" value="HYDROXYMETHYLGLUTARYL-COA LYASE"/>
    <property type="match status" value="1"/>
</dbReference>
<evidence type="ECO:0000256" key="3">
    <source>
        <dbReference type="ARBA" id="ARBA00012910"/>
    </source>
</evidence>
<dbReference type="InterPro" id="IPR000891">
    <property type="entry name" value="PYR_CT"/>
</dbReference>
<dbReference type="FunFam" id="3.20.20.70:FF:000201">
    <property type="entry name" value="Hydroxymethylglutaryl-CoA lyase"/>
    <property type="match status" value="1"/>
</dbReference>
<dbReference type="EMBL" id="CAUYUE010000003">
    <property type="protein sequence ID" value="CAK0749215.1"/>
    <property type="molecule type" value="Genomic_DNA"/>
</dbReference>
<name>A0AAV1HXI8_9CHLO</name>
<organism evidence="8 9">
    <name type="scientific">Coccomyxa viridis</name>
    <dbReference type="NCBI Taxonomy" id="1274662"/>
    <lineage>
        <taxon>Eukaryota</taxon>
        <taxon>Viridiplantae</taxon>
        <taxon>Chlorophyta</taxon>
        <taxon>core chlorophytes</taxon>
        <taxon>Trebouxiophyceae</taxon>
        <taxon>Trebouxiophyceae incertae sedis</taxon>
        <taxon>Coccomyxaceae</taxon>
        <taxon>Coccomyxa</taxon>
    </lineage>
</organism>
<comment type="catalytic activity">
    <reaction evidence="6">
        <text>(3S)-3-hydroxy-3-methylglutaryl-CoA = acetoacetate + acetyl-CoA</text>
        <dbReference type="Rhea" id="RHEA:24404"/>
        <dbReference type="ChEBI" id="CHEBI:13705"/>
        <dbReference type="ChEBI" id="CHEBI:43074"/>
        <dbReference type="ChEBI" id="CHEBI:57288"/>
        <dbReference type="EC" id="4.1.3.4"/>
    </reaction>
</comment>
<dbReference type="AlphaFoldDB" id="A0AAV1HXI8"/>
<evidence type="ECO:0000259" key="7">
    <source>
        <dbReference type="PROSITE" id="PS50991"/>
    </source>
</evidence>
<comment type="similarity">
    <text evidence="2">Belongs to the HMG-CoA lyase family.</text>
</comment>
<dbReference type="Gene3D" id="3.20.20.70">
    <property type="entry name" value="Aldolase class I"/>
    <property type="match status" value="1"/>
</dbReference>
<dbReference type="InterPro" id="IPR000138">
    <property type="entry name" value="HMG_CoA_lyase_AS"/>
</dbReference>
<dbReference type="GO" id="GO:0046872">
    <property type="term" value="F:metal ion binding"/>
    <property type="evidence" value="ECO:0007669"/>
    <property type="project" value="UniProtKB-KW"/>
</dbReference>
<evidence type="ECO:0000313" key="8">
    <source>
        <dbReference type="EMBL" id="CAK0749215.1"/>
    </source>
</evidence>
<dbReference type="GO" id="GO:0004419">
    <property type="term" value="F:hydroxymethylglutaryl-CoA lyase activity"/>
    <property type="evidence" value="ECO:0007669"/>
    <property type="project" value="UniProtKB-EC"/>
</dbReference>
<comment type="caution">
    <text evidence="8">The sequence shown here is derived from an EMBL/GenBank/DDBJ whole genome shotgun (WGS) entry which is preliminary data.</text>
</comment>
<dbReference type="GO" id="GO:0046951">
    <property type="term" value="P:ketone body biosynthetic process"/>
    <property type="evidence" value="ECO:0007669"/>
    <property type="project" value="TreeGrafter"/>
</dbReference>
<dbReference type="GO" id="GO:0006552">
    <property type="term" value="P:L-leucine catabolic process"/>
    <property type="evidence" value="ECO:0007669"/>
    <property type="project" value="TreeGrafter"/>
</dbReference>
<dbReference type="PANTHER" id="PTHR42738:SF7">
    <property type="entry name" value="HYDROXYMETHYLGLUTARYL-COA LYASE"/>
    <property type="match status" value="1"/>
</dbReference>
<keyword evidence="9" id="KW-1185">Reference proteome</keyword>
<keyword evidence="5" id="KW-0456">Lyase</keyword>
<dbReference type="Proteomes" id="UP001314263">
    <property type="component" value="Unassembled WGS sequence"/>
</dbReference>
<evidence type="ECO:0000313" key="9">
    <source>
        <dbReference type="Proteomes" id="UP001314263"/>
    </source>
</evidence>
<dbReference type="PROSITE" id="PS50991">
    <property type="entry name" value="PYR_CT"/>
    <property type="match status" value="1"/>
</dbReference>
<reference evidence="8 9" key="1">
    <citation type="submission" date="2023-10" db="EMBL/GenBank/DDBJ databases">
        <authorList>
            <person name="Maclean D."/>
            <person name="Macfadyen A."/>
        </authorList>
    </citation>
    <scope>NUCLEOTIDE SEQUENCE [LARGE SCALE GENOMIC DNA]</scope>
</reference>
<evidence type="ECO:0000256" key="4">
    <source>
        <dbReference type="ARBA" id="ARBA00022723"/>
    </source>
</evidence>
<accession>A0AAV1HXI8</accession>
<dbReference type="EC" id="4.1.3.4" evidence="3"/>